<dbReference type="InterPro" id="IPR002469">
    <property type="entry name" value="Peptidase_S9B_N"/>
</dbReference>
<feature type="domain" description="Dipeptidylpeptidase IV N-terminal" evidence="1">
    <location>
        <begin position="95"/>
        <end position="195"/>
    </location>
</feature>
<dbReference type="EMBL" id="OD003574">
    <property type="protein sequence ID" value="CAD7408175.1"/>
    <property type="molecule type" value="Genomic_DNA"/>
</dbReference>
<gene>
    <name evidence="2" type="ORF">TPSB3V08_LOCUS6227</name>
</gene>
<accession>A0A7R9D4W8</accession>
<evidence type="ECO:0000313" key="2">
    <source>
        <dbReference type="EMBL" id="CAD7408175.1"/>
    </source>
</evidence>
<dbReference type="Pfam" id="PF00930">
    <property type="entry name" value="DPPIV_N"/>
    <property type="match status" value="1"/>
</dbReference>
<organism evidence="2">
    <name type="scientific">Timema poppense</name>
    <name type="common">Walking stick</name>
    <dbReference type="NCBI Taxonomy" id="170557"/>
    <lineage>
        <taxon>Eukaryota</taxon>
        <taxon>Metazoa</taxon>
        <taxon>Ecdysozoa</taxon>
        <taxon>Arthropoda</taxon>
        <taxon>Hexapoda</taxon>
        <taxon>Insecta</taxon>
        <taxon>Pterygota</taxon>
        <taxon>Neoptera</taxon>
        <taxon>Polyneoptera</taxon>
        <taxon>Phasmatodea</taxon>
        <taxon>Timematodea</taxon>
        <taxon>Timematoidea</taxon>
        <taxon>Timematidae</taxon>
        <taxon>Timema</taxon>
    </lineage>
</organism>
<proteinExistence type="predicted"/>
<sequence length="284" mass="31325">MIEWIKASLSCQTGPLMTGQIVCYYQLQCPEYSKASLSCYTGLLMTGISRFESLSGLLRVAFSKCAEKPKFRSRSIITPQKTLVYVLQENCEMESGTTNPHVSLKVVDLTQDLTYDSITVVDLPAPTDIVTDLLKCYLSACILTIEPVGIFAASDHILYTVTWPTDSAVVATWTNRVQNVAVITSYNSSSGAATIFSGPEPLFFHSSSSSFVLTRLSYPITDPLLIRKAASAGTQTPDTWICIQWIIEVVYPYPCKNSMWYTIPKAPDLVSEPRLPANADQGFI</sequence>
<protein>
    <recommendedName>
        <fullName evidence="1">Dipeptidylpeptidase IV N-terminal domain-containing protein</fullName>
    </recommendedName>
</protein>
<dbReference type="AlphaFoldDB" id="A0A7R9D4W8"/>
<dbReference type="GO" id="GO:0006508">
    <property type="term" value="P:proteolysis"/>
    <property type="evidence" value="ECO:0007669"/>
    <property type="project" value="InterPro"/>
</dbReference>
<name>A0A7R9D4W8_TIMPO</name>
<evidence type="ECO:0000259" key="1">
    <source>
        <dbReference type="Pfam" id="PF00930"/>
    </source>
</evidence>
<reference evidence="2" key="1">
    <citation type="submission" date="2020-11" db="EMBL/GenBank/DDBJ databases">
        <authorList>
            <person name="Tran Van P."/>
        </authorList>
    </citation>
    <scope>NUCLEOTIDE SEQUENCE</scope>
</reference>
<dbReference type="Gene3D" id="2.140.10.30">
    <property type="entry name" value="Dipeptidylpeptidase IV, N-terminal domain"/>
    <property type="match status" value="1"/>
</dbReference>